<dbReference type="InterPro" id="IPR018063">
    <property type="entry name" value="SAM_MeTrfase_RsmI_CS"/>
</dbReference>
<feature type="domain" description="Tetrapyrrole methylase" evidence="6">
    <location>
        <begin position="14"/>
        <end position="211"/>
    </location>
</feature>
<dbReference type="GO" id="GO:0006364">
    <property type="term" value="P:rRNA processing"/>
    <property type="evidence" value="ECO:0007669"/>
    <property type="project" value="UniProtKB-KW"/>
</dbReference>
<feature type="non-terminal residue" evidence="7">
    <location>
        <position position="258"/>
    </location>
</feature>
<dbReference type="EMBL" id="UINC01031736">
    <property type="protein sequence ID" value="SVB18252.1"/>
    <property type="molecule type" value="Genomic_DNA"/>
</dbReference>
<dbReference type="FunFam" id="3.40.1010.10:FF:000007">
    <property type="entry name" value="Ribosomal RNA small subunit methyltransferase I"/>
    <property type="match status" value="1"/>
</dbReference>
<dbReference type="GO" id="GO:0008168">
    <property type="term" value="F:methyltransferase activity"/>
    <property type="evidence" value="ECO:0007669"/>
    <property type="project" value="UniProtKB-KW"/>
</dbReference>
<dbReference type="HAMAP" id="MF_01877">
    <property type="entry name" value="16SrRNA_methyltr_I"/>
    <property type="match status" value="1"/>
</dbReference>
<dbReference type="NCBIfam" id="TIGR00096">
    <property type="entry name" value="16S rRNA (cytidine(1402)-2'-O)-methyltransferase"/>
    <property type="match status" value="1"/>
</dbReference>
<dbReference type="PROSITE" id="PS01296">
    <property type="entry name" value="RSMI"/>
    <property type="match status" value="1"/>
</dbReference>
<reference evidence="7" key="1">
    <citation type="submission" date="2018-05" db="EMBL/GenBank/DDBJ databases">
        <authorList>
            <person name="Lanie J.A."/>
            <person name="Ng W.-L."/>
            <person name="Kazmierczak K.M."/>
            <person name="Andrzejewski T.M."/>
            <person name="Davidsen T.M."/>
            <person name="Wayne K.J."/>
            <person name="Tettelin H."/>
            <person name="Glass J.I."/>
            <person name="Rusch D."/>
            <person name="Podicherti R."/>
            <person name="Tsui H.-C.T."/>
            <person name="Winkler M.E."/>
        </authorList>
    </citation>
    <scope>NUCLEOTIDE SEQUENCE</scope>
</reference>
<organism evidence="7">
    <name type="scientific">marine metagenome</name>
    <dbReference type="NCBI Taxonomy" id="408172"/>
    <lineage>
        <taxon>unclassified sequences</taxon>
        <taxon>metagenomes</taxon>
        <taxon>ecological metagenomes</taxon>
    </lineage>
</organism>
<sequence>MHVDENLNNLKPGLYCVATPIGNLGDITLRALEVIKNSDLILCEDTRVSKKLLSKFEISKKLVSNHKFNENKNLNFILEHLENNKIISIISDAGTPAISDPGRVLINKCIEKNINIYSVPGPSAVSAAISVSGFSDKYLFCGFLPEKKTELNKLFNSVANFNYSIVFFISPKKINKIVDLIKKYFFNRNILICREITKFHEEYIRSSVKNLSEISISTKGEATVVISEDSNLKKNFIKLEESDKIKISRLIKKMTIKN</sequence>
<dbReference type="InterPro" id="IPR014777">
    <property type="entry name" value="4pyrrole_Mease_sub1"/>
</dbReference>
<dbReference type="PIRSF" id="PIRSF005917">
    <property type="entry name" value="MTase_YraL"/>
    <property type="match status" value="1"/>
</dbReference>
<dbReference type="PANTHER" id="PTHR46111">
    <property type="entry name" value="RIBOSOMAL RNA SMALL SUBUNIT METHYLTRANSFERASE I"/>
    <property type="match status" value="1"/>
</dbReference>
<keyword evidence="3" id="KW-0489">Methyltransferase</keyword>
<protein>
    <recommendedName>
        <fullName evidence="6">Tetrapyrrole methylase domain-containing protein</fullName>
    </recommendedName>
</protein>
<keyword evidence="1" id="KW-0963">Cytoplasm</keyword>
<dbReference type="InterPro" id="IPR000878">
    <property type="entry name" value="4pyrrol_Mease"/>
</dbReference>
<dbReference type="AlphaFoldDB" id="A0A382BXJ6"/>
<dbReference type="Gene3D" id="3.30.950.10">
    <property type="entry name" value="Methyltransferase, Cobalt-precorrin-4 Transmethylase, Domain 2"/>
    <property type="match status" value="1"/>
</dbReference>
<keyword evidence="4" id="KW-0808">Transferase</keyword>
<dbReference type="InterPro" id="IPR014776">
    <property type="entry name" value="4pyrrole_Mease_sub2"/>
</dbReference>
<keyword evidence="2" id="KW-0698">rRNA processing</keyword>
<evidence type="ECO:0000259" key="6">
    <source>
        <dbReference type="Pfam" id="PF00590"/>
    </source>
</evidence>
<evidence type="ECO:0000256" key="3">
    <source>
        <dbReference type="ARBA" id="ARBA00022603"/>
    </source>
</evidence>
<keyword evidence="5" id="KW-0949">S-adenosyl-L-methionine</keyword>
<evidence type="ECO:0000313" key="7">
    <source>
        <dbReference type="EMBL" id="SVB18252.1"/>
    </source>
</evidence>
<dbReference type="CDD" id="cd11648">
    <property type="entry name" value="RsmI"/>
    <property type="match status" value="1"/>
</dbReference>
<dbReference type="GO" id="GO:0032259">
    <property type="term" value="P:methylation"/>
    <property type="evidence" value="ECO:0007669"/>
    <property type="project" value="UniProtKB-KW"/>
</dbReference>
<evidence type="ECO:0000256" key="4">
    <source>
        <dbReference type="ARBA" id="ARBA00022679"/>
    </source>
</evidence>
<gene>
    <name evidence="7" type="ORF">METZ01_LOCUS171106</name>
</gene>
<evidence type="ECO:0000256" key="5">
    <source>
        <dbReference type="ARBA" id="ARBA00022691"/>
    </source>
</evidence>
<dbReference type="Gene3D" id="3.40.1010.10">
    <property type="entry name" value="Cobalt-precorrin-4 Transmethylase, Domain 1"/>
    <property type="match status" value="1"/>
</dbReference>
<evidence type="ECO:0000256" key="2">
    <source>
        <dbReference type="ARBA" id="ARBA00022552"/>
    </source>
</evidence>
<proteinExistence type="inferred from homology"/>
<dbReference type="InterPro" id="IPR035996">
    <property type="entry name" value="4pyrrol_Methylase_sf"/>
</dbReference>
<dbReference type="InterPro" id="IPR008189">
    <property type="entry name" value="rRNA_ssu_MeTfrase_I"/>
</dbReference>
<name>A0A382BXJ6_9ZZZZ</name>
<accession>A0A382BXJ6</accession>
<dbReference type="Pfam" id="PF00590">
    <property type="entry name" value="TP_methylase"/>
    <property type="match status" value="1"/>
</dbReference>
<dbReference type="SUPFAM" id="SSF53790">
    <property type="entry name" value="Tetrapyrrole methylase"/>
    <property type="match status" value="1"/>
</dbReference>
<dbReference type="PANTHER" id="PTHR46111:SF1">
    <property type="entry name" value="RIBOSOMAL RNA SMALL SUBUNIT METHYLTRANSFERASE I"/>
    <property type="match status" value="1"/>
</dbReference>
<evidence type="ECO:0000256" key="1">
    <source>
        <dbReference type="ARBA" id="ARBA00022490"/>
    </source>
</evidence>